<dbReference type="GO" id="GO:0051082">
    <property type="term" value="F:unfolded protein binding"/>
    <property type="evidence" value="ECO:0007669"/>
    <property type="project" value="InterPro"/>
</dbReference>
<sequence length="134" mass="15190">MSTEKNIRSSLILQQLVFDKVSFERHGKKNQNDIKFQIKTEVGKLAGEELYKVSLAVKADKPEEYTVEIQITGIFVFEEGSGLNKKQKQVLINKNAVAILMPYIRSEMSLITAQPGMDCVVLPPFNINKMLEDE</sequence>
<dbReference type="InterPro" id="IPR003708">
    <property type="entry name" value="SecB"/>
</dbReference>
<dbReference type="EMBL" id="DYWV01000226">
    <property type="protein sequence ID" value="HJF40614.1"/>
    <property type="molecule type" value="Genomic_DNA"/>
</dbReference>
<protein>
    <submittedName>
        <fullName evidence="2">Protein-export chaperone SecB</fullName>
    </submittedName>
</protein>
<evidence type="ECO:0000256" key="1">
    <source>
        <dbReference type="ARBA" id="ARBA00009990"/>
    </source>
</evidence>
<dbReference type="AlphaFoldDB" id="A0A921KJL8"/>
<dbReference type="Pfam" id="PF02556">
    <property type="entry name" value="SecB"/>
    <property type="match status" value="1"/>
</dbReference>
<evidence type="ECO:0000313" key="2">
    <source>
        <dbReference type="EMBL" id="HJF40614.1"/>
    </source>
</evidence>
<dbReference type="Gene3D" id="3.10.420.10">
    <property type="entry name" value="SecB-like"/>
    <property type="match status" value="1"/>
</dbReference>
<dbReference type="PANTHER" id="PTHR36918">
    <property type="match status" value="1"/>
</dbReference>
<organism evidence="2 3">
    <name type="scientific">Thomasclavelia spiroformis</name>
    <dbReference type="NCBI Taxonomy" id="29348"/>
    <lineage>
        <taxon>Bacteria</taxon>
        <taxon>Bacillati</taxon>
        <taxon>Bacillota</taxon>
        <taxon>Erysipelotrichia</taxon>
        <taxon>Erysipelotrichales</taxon>
        <taxon>Coprobacillaceae</taxon>
        <taxon>Thomasclavelia</taxon>
    </lineage>
</organism>
<dbReference type="GO" id="GO:0015031">
    <property type="term" value="P:protein transport"/>
    <property type="evidence" value="ECO:0007669"/>
    <property type="project" value="InterPro"/>
</dbReference>
<accession>A0A921KJL8</accession>
<dbReference type="InterPro" id="IPR035958">
    <property type="entry name" value="SecB-like_sf"/>
</dbReference>
<name>A0A921KJL8_9FIRM</name>
<dbReference type="PANTHER" id="PTHR36918:SF1">
    <property type="entry name" value="PROTEIN-EXPORT PROTEIN SECB"/>
    <property type="match status" value="1"/>
</dbReference>
<comment type="similarity">
    <text evidence="1">Belongs to the SecB family.</text>
</comment>
<comment type="caution">
    <text evidence="2">The sequence shown here is derived from an EMBL/GenBank/DDBJ whole genome shotgun (WGS) entry which is preliminary data.</text>
</comment>
<dbReference type="SUPFAM" id="SSF54611">
    <property type="entry name" value="SecB-like"/>
    <property type="match status" value="1"/>
</dbReference>
<reference evidence="2" key="2">
    <citation type="submission" date="2021-09" db="EMBL/GenBank/DDBJ databases">
        <authorList>
            <person name="Gilroy R."/>
        </authorList>
    </citation>
    <scope>NUCLEOTIDE SEQUENCE</scope>
    <source>
        <strain evidence="2">CHK193-16274</strain>
    </source>
</reference>
<dbReference type="GO" id="GO:0051262">
    <property type="term" value="P:protein tetramerization"/>
    <property type="evidence" value="ECO:0007669"/>
    <property type="project" value="InterPro"/>
</dbReference>
<proteinExistence type="inferred from homology"/>
<dbReference type="Proteomes" id="UP000749320">
    <property type="component" value="Unassembled WGS sequence"/>
</dbReference>
<evidence type="ECO:0000313" key="3">
    <source>
        <dbReference type="Proteomes" id="UP000749320"/>
    </source>
</evidence>
<reference evidence="2" key="1">
    <citation type="journal article" date="2021" name="PeerJ">
        <title>Extensive microbial diversity within the chicken gut microbiome revealed by metagenomics and culture.</title>
        <authorList>
            <person name="Gilroy R."/>
            <person name="Ravi A."/>
            <person name="Getino M."/>
            <person name="Pursley I."/>
            <person name="Horton D.L."/>
            <person name="Alikhan N.F."/>
            <person name="Baker D."/>
            <person name="Gharbi K."/>
            <person name="Hall N."/>
            <person name="Watson M."/>
            <person name="Adriaenssens E.M."/>
            <person name="Foster-Nyarko E."/>
            <person name="Jarju S."/>
            <person name="Secka A."/>
            <person name="Antonio M."/>
            <person name="Oren A."/>
            <person name="Chaudhuri R.R."/>
            <person name="La Ragione R."/>
            <person name="Hildebrand F."/>
            <person name="Pallen M.J."/>
        </authorList>
    </citation>
    <scope>NUCLEOTIDE SEQUENCE</scope>
    <source>
        <strain evidence="2">CHK193-16274</strain>
    </source>
</reference>
<gene>
    <name evidence="2" type="ORF">K8V91_06790</name>
</gene>